<dbReference type="Pfam" id="PF00202">
    <property type="entry name" value="Aminotran_3"/>
    <property type="match status" value="1"/>
</dbReference>
<gene>
    <name evidence="6" type="ORF">C438_13851</name>
</gene>
<dbReference type="EMBL" id="AOLP01000015">
    <property type="protein sequence ID" value="EMA03115.1"/>
    <property type="molecule type" value="Genomic_DNA"/>
</dbReference>
<dbReference type="GO" id="GO:0008483">
    <property type="term" value="F:transaminase activity"/>
    <property type="evidence" value="ECO:0007669"/>
    <property type="project" value="UniProtKB-KW"/>
</dbReference>
<comment type="caution">
    <text evidence="6">The sequence shown here is derived from an EMBL/GenBank/DDBJ whole genome shotgun (WGS) entry which is preliminary data.</text>
</comment>
<dbReference type="SUPFAM" id="SSF53383">
    <property type="entry name" value="PLP-dependent transferases"/>
    <property type="match status" value="1"/>
</dbReference>
<evidence type="ECO:0000313" key="6">
    <source>
        <dbReference type="EMBL" id="EMA03115.1"/>
    </source>
</evidence>
<dbReference type="AlphaFoldDB" id="M0J5Y0"/>
<evidence type="ECO:0000313" key="7">
    <source>
        <dbReference type="Proteomes" id="UP000011553"/>
    </source>
</evidence>
<dbReference type="GO" id="GO:0030170">
    <property type="term" value="F:pyridoxal phosphate binding"/>
    <property type="evidence" value="ECO:0007669"/>
    <property type="project" value="InterPro"/>
</dbReference>
<dbReference type="InterPro" id="IPR005814">
    <property type="entry name" value="Aminotrans_3"/>
</dbReference>
<evidence type="ECO:0000256" key="1">
    <source>
        <dbReference type="ARBA" id="ARBA00008954"/>
    </source>
</evidence>
<dbReference type="PROSITE" id="PS00600">
    <property type="entry name" value="AA_TRANSFER_CLASS_3"/>
    <property type="match status" value="1"/>
</dbReference>
<dbReference type="PANTHER" id="PTHR43094:SF1">
    <property type="entry name" value="AMINOTRANSFERASE CLASS-III"/>
    <property type="match status" value="1"/>
</dbReference>
<dbReference type="InterPro" id="IPR015424">
    <property type="entry name" value="PyrdxlP-dep_Trfase"/>
</dbReference>
<dbReference type="InterPro" id="IPR015421">
    <property type="entry name" value="PyrdxlP-dep_Trfase_major"/>
</dbReference>
<accession>M0J5Y0</accession>
<reference evidence="6 7" key="1">
    <citation type="journal article" date="2014" name="PLoS Genet.">
        <title>Phylogenetically driven sequencing of extremely halophilic archaea reveals strategies for static and dynamic osmo-response.</title>
        <authorList>
            <person name="Becker E.A."/>
            <person name="Seitzer P.M."/>
            <person name="Tritt A."/>
            <person name="Larsen D."/>
            <person name="Krusor M."/>
            <person name="Yao A.I."/>
            <person name="Wu D."/>
            <person name="Madern D."/>
            <person name="Eisen J.A."/>
            <person name="Darling A.E."/>
            <person name="Facciotti M.T."/>
        </authorList>
    </citation>
    <scope>NUCLEOTIDE SEQUENCE [LARGE SCALE GENOMIC DNA]</scope>
    <source>
        <strain evidence="6 7">ATCC 35960</strain>
    </source>
</reference>
<dbReference type="PANTHER" id="PTHR43094">
    <property type="entry name" value="AMINOTRANSFERASE"/>
    <property type="match status" value="1"/>
</dbReference>
<dbReference type="InterPro" id="IPR049704">
    <property type="entry name" value="Aminotrans_3_PPA_site"/>
</dbReference>
<keyword evidence="2 6" id="KW-0032">Aminotransferase</keyword>
<dbReference type="InterPro" id="IPR015422">
    <property type="entry name" value="PyrdxlP-dep_Trfase_small"/>
</dbReference>
<dbReference type="FunFam" id="3.40.640.10:FF:000014">
    <property type="entry name" value="Adenosylmethionine-8-amino-7-oxononanoate aminotransferase, probable"/>
    <property type="match status" value="1"/>
</dbReference>
<evidence type="ECO:0000256" key="5">
    <source>
        <dbReference type="RuleBase" id="RU003560"/>
    </source>
</evidence>
<sequence length="453" mass="49009">MAQQQNHIFYKWGGGVEPDLPRVDHATDEFLVTESGEELVDAAAGAAVTNLGHSVPGIEQIFESQSADVSYLSLSHFSHDAPEQLARTLASRSPGDLEKVFFTNSGSEANEAAFKLAREYFRARGKTEKSVVVSRWQSYHGATFGALSATGNTLRRRGFEPYLTDWEHISPAYPYRWSFDGTDEEQARAAARELETTIRQRGPETVAAFVAEPVGGASIPAAAPHPAYYEEIRAICDEYDVLFIADEVMTGFGRTGPLFAMERYGVTPDMMTLGKGLTGGYTPMSAVLVSDAVADEFARDDVSFAHGHTFAGNPLSAAVANFVVEQYTDGVLERGRARGAQLASELDALRDHPMVGDFRAVGPMVGLEFVADRASKAPFDPELKVYEQVYDAALDRGVYTYPGRGSVDGVAGDHLMLAPPLTLSKASVSRIATAVEAAVEAVYDRVSRATTAR</sequence>
<dbReference type="Proteomes" id="UP000011553">
    <property type="component" value="Unassembled WGS sequence"/>
</dbReference>
<keyword evidence="4 5" id="KW-0663">Pyridoxal phosphate</keyword>
<evidence type="ECO:0000256" key="2">
    <source>
        <dbReference type="ARBA" id="ARBA00022576"/>
    </source>
</evidence>
<dbReference type="PATRIC" id="fig|662478.6.peg.2717"/>
<dbReference type="Gene3D" id="3.90.1150.10">
    <property type="entry name" value="Aspartate Aminotransferase, domain 1"/>
    <property type="match status" value="1"/>
</dbReference>
<proteinExistence type="inferred from homology"/>
<comment type="similarity">
    <text evidence="1 5">Belongs to the class-III pyridoxal-phosphate-dependent aminotransferase family.</text>
</comment>
<dbReference type="Gene3D" id="3.40.640.10">
    <property type="entry name" value="Type I PLP-dependent aspartate aminotransferase-like (Major domain)"/>
    <property type="match status" value="1"/>
</dbReference>
<keyword evidence="7" id="KW-1185">Reference proteome</keyword>
<dbReference type="RefSeq" id="WP_004970033.1">
    <property type="nucleotide sequence ID" value="NZ_AOLP01000015.1"/>
</dbReference>
<dbReference type="CDD" id="cd00610">
    <property type="entry name" value="OAT_like"/>
    <property type="match status" value="1"/>
</dbReference>
<name>M0J5Y0_9EURY</name>
<keyword evidence="3 6" id="KW-0808">Transferase</keyword>
<evidence type="ECO:0000256" key="4">
    <source>
        <dbReference type="ARBA" id="ARBA00022898"/>
    </source>
</evidence>
<evidence type="ECO:0000256" key="3">
    <source>
        <dbReference type="ARBA" id="ARBA00022679"/>
    </source>
</evidence>
<dbReference type="GO" id="GO:0005829">
    <property type="term" value="C:cytosol"/>
    <property type="evidence" value="ECO:0007669"/>
    <property type="project" value="TreeGrafter"/>
</dbReference>
<protein>
    <submittedName>
        <fullName evidence="6">Class III aminotransferase</fullName>
    </submittedName>
</protein>
<organism evidence="6 7">
    <name type="scientific">Haloferax denitrificans ATCC 35960</name>
    <dbReference type="NCBI Taxonomy" id="662478"/>
    <lineage>
        <taxon>Archaea</taxon>
        <taxon>Methanobacteriati</taxon>
        <taxon>Methanobacteriota</taxon>
        <taxon>Stenosarchaea group</taxon>
        <taxon>Halobacteria</taxon>
        <taxon>Halobacteriales</taxon>
        <taxon>Haloferacaceae</taxon>
        <taxon>Haloferax</taxon>
    </lineage>
</organism>